<dbReference type="OMA" id="CARRRVD"/>
<evidence type="ECO:0000313" key="2">
    <source>
        <dbReference type="EMBL" id="KDN64033.1"/>
    </source>
</evidence>
<dbReference type="HOGENOM" id="CLU_560213_0_0_1"/>
<dbReference type="STRING" id="1173701.A0A066X4F9"/>
<dbReference type="Proteomes" id="UP000027238">
    <property type="component" value="Unassembled WGS sequence"/>
</dbReference>
<feature type="compositionally biased region" description="Basic and acidic residues" evidence="1">
    <location>
        <begin position="441"/>
        <end position="453"/>
    </location>
</feature>
<keyword evidence="3" id="KW-1185">Reference proteome</keyword>
<evidence type="ECO:0000256" key="1">
    <source>
        <dbReference type="SAM" id="MobiDB-lite"/>
    </source>
</evidence>
<comment type="caution">
    <text evidence="2">The sequence shown here is derived from an EMBL/GenBank/DDBJ whole genome shotgun (WGS) entry which is preliminary data.</text>
</comment>
<sequence length="487" mass="54768">MENKNEEGLAVPTPGGTLLDIRELSIQCRQLLHQFSTDDSPDEGAEARELMASFNIWVANMGVFHEGRQSVASRLRSAPQISELTQQLLVVLKHDLEKGVLRGDKPEEDQSASESDDSSDRSSAPSYRLLEPSDDDEGYRLSASSSPNTWTSIRNTITSLRPLALTLRLAGAQHRQEQIRHFKNLDRNKQVYQLFERCARRRVDWLFPKSSKTLRERMAESVATRRARFLYLEEHQENISTLNEPAPMPQQKEGYGEKEKLGALPVVQPGQQQQGTVRPSVQSSVIQSTKTVTKLDPEKLYPARSNIKPAESVSSVKIPINKFPLPPTLDPGGTSFTCPYCFLVCPAIEASGPDYIFSNPAEFEHHLEEHHREMVTGSLRHTLIKHSMVRDQHALQGCPFCGGFPEEIDKAYPDRDSKQAHEALEKHTGEPDGEPDNTESEAMRGSDSERNLDEVGDTYDLECQDSFCDCKERKQNSAEPGFSLRRP</sequence>
<evidence type="ECO:0000313" key="3">
    <source>
        <dbReference type="Proteomes" id="UP000027238"/>
    </source>
</evidence>
<accession>A0A066X4F9</accession>
<name>A0A066X4F9_COLSU</name>
<dbReference type="OrthoDB" id="20872at2759"/>
<dbReference type="EMBL" id="JMSE01001165">
    <property type="protein sequence ID" value="KDN64033.1"/>
    <property type="molecule type" value="Genomic_DNA"/>
</dbReference>
<proteinExistence type="predicted"/>
<gene>
    <name evidence="2" type="ORF">CSUB01_02596</name>
</gene>
<feature type="compositionally biased region" description="Acidic residues" evidence="1">
    <location>
        <begin position="106"/>
        <end position="117"/>
    </location>
</feature>
<organism evidence="2 3">
    <name type="scientific">Colletotrichum sublineola</name>
    <name type="common">Sorghum anthracnose fungus</name>
    <dbReference type="NCBI Taxonomy" id="1173701"/>
    <lineage>
        <taxon>Eukaryota</taxon>
        <taxon>Fungi</taxon>
        <taxon>Dikarya</taxon>
        <taxon>Ascomycota</taxon>
        <taxon>Pezizomycotina</taxon>
        <taxon>Sordariomycetes</taxon>
        <taxon>Hypocreomycetidae</taxon>
        <taxon>Glomerellales</taxon>
        <taxon>Glomerellaceae</taxon>
        <taxon>Colletotrichum</taxon>
        <taxon>Colletotrichum graminicola species complex</taxon>
    </lineage>
</organism>
<reference evidence="3" key="1">
    <citation type="journal article" date="2014" name="Genome Announc.">
        <title>Draft genome sequence of Colletotrichum sublineola, a destructive pathogen of cultivated sorghum.</title>
        <authorList>
            <person name="Baroncelli R."/>
            <person name="Sanz-Martin J.M."/>
            <person name="Rech G.E."/>
            <person name="Sukno S.A."/>
            <person name="Thon M.R."/>
        </authorList>
    </citation>
    <scope>NUCLEOTIDE SEQUENCE [LARGE SCALE GENOMIC DNA]</scope>
    <source>
        <strain evidence="3">TX430BB</strain>
    </source>
</reference>
<feature type="compositionally biased region" description="Basic and acidic residues" evidence="1">
    <location>
        <begin position="414"/>
        <end position="430"/>
    </location>
</feature>
<dbReference type="PANTHER" id="PTHR35391:SF5">
    <property type="entry name" value="DUF6590 DOMAIN-CONTAINING PROTEIN"/>
    <property type="match status" value="1"/>
</dbReference>
<feature type="region of interest" description="Disordered" evidence="1">
    <location>
        <begin position="414"/>
        <end position="456"/>
    </location>
</feature>
<protein>
    <submittedName>
        <fullName evidence="2">Uncharacterized protein</fullName>
    </submittedName>
</protein>
<dbReference type="eggNOG" id="ENOG502RUFH">
    <property type="taxonomic scope" value="Eukaryota"/>
</dbReference>
<dbReference type="AlphaFoldDB" id="A0A066X4F9"/>
<dbReference type="PANTHER" id="PTHR35391">
    <property type="entry name" value="C2H2-TYPE DOMAIN-CONTAINING PROTEIN-RELATED"/>
    <property type="match status" value="1"/>
</dbReference>
<feature type="region of interest" description="Disordered" evidence="1">
    <location>
        <begin position="100"/>
        <end position="147"/>
    </location>
</feature>